<evidence type="ECO:0000313" key="3">
    <source>
        <dbReference type="EMBL" id="SNR97582.1"/>
    </source>
</evidence>
<proteinExistence type="predicted"/>
<protein>
    <submittedName>
        <fullName evidence="3">Uncharacterized protein</fullName>
    </submittedName>
</protein>
<feature type="transmembrane region" description="Helical" evidence="2">
    <location>
        <begin position="45"/>
        <end position="66"/>
    </location>
</feature>
<keyword evidence="2" id="KW-0812">Transmembrane</keyword>
<gene>
    <name evidence="3" type="ORF">SAMN06272737_15211</name>
</gene>
<accession>A0A239AQJ9</accession>
<dbReference type="EMBL" id="FZNO01000052">
    <property type="protein sequence ID" value="SNR97582.1"/>
    <property type="molecule type" value="Genomic_DNA"/>
</dbReference>
<dbReference type="AlphaFoldDB" id="A0A239AQJ9"/>
<organism evidence="3 4">
    <name type="scientific">Blastococcus mobilis</name>
    <dbReference type="NCBI Taxonomy" id="1938746"/>
    <lineage>
        <taxon>Bacteria</taxon>
        <taxon>Bacillati</taxon>
        <taxon>Actinomycetota</taxon>
        <taxon>Actinomycetes</taxon>
        <taxon>Geodermatophilales</taxon>
        <taxon>Geodermatophilaceae</taxon>
        <taxon>Blastococcus</taxon>
    </lineage>
</organism>
<reference evidence="3 4" key="1">
    <citation type="submission" date="2017-06" db="EMBL/GenBank/DDBJ databases">
        <authorList>
            <person name="Kim H.J."/>
            <person name="Triplett B.A."/>
        </authorList>
    </citation>
    <scope>NUCLEOTIDE SEQUENCE [LARGE SCALE GENOMIC DNA]</scope>
    <source>
        <strain evidence="3 4">DSM 44272</strain>
    </source>
</reference>
<sequence length="196" mass="21395">MNNPPGQPSRPQYGPPPQSHWPSSAQEHPYPSRQPPRHRHSRRPLGRILLAAAGCVVLVVGAFFLFTDGVRSDLSARDQELCGIVLDEDESIGYLSTQIDELIDNNGNFSSEGDAYAFVEVPVRRSERELSSRIANYDEPDSAGYIDDPELLNDAKALRDVLFDLQLAADGGGPVDSSTLDATREALDDVVDTCTS</sequence>
<feature type="region of interest" description="Disordered" evidence="1">
    <location>
        <begin position="1"/>
        <end position="41"/>
    </location>
</feature>
<keyword evidence="2" id="KW-1133">Transmembrane helix</keyword>
<name>A0A239AQJ9_9ACTN</name>
<evidence type="ECO:0000256" key="1">
    <source>
        <dbReference type="SAM" id="MobiDB-lite"/>
    </source>
</evidence>
<feature type="compositionally biased region" description="Pro residues" evidence="1">
    <location>
        <begin position="1"/>
        <end position="19"/>
    </location>
</feature>
<keyword evidence="2" id="KW-0472">Membrane</keyword>
<evidence type="ECO:0000256" key="2">
    <source>
        <dbReference type="SAM" id="Phobius"/>
    </source>
</evidence>
<dbReference type="Proteomes" id="UP000198403">
    <property type="component" value="Unassembled WGS sequence"/>
</dbReference>
<evidence type="ECO:0000313" key="4">
    <source>
        <dbReference type="Proteomes" id="UP000198403"/>
    </source>
</evidence>
<keyword evidence="4" id="KW-1185">Reference proteome</keyword>